<gene>
    <name evidence="1" type="ORF">E5990_08935</name>
</gene>
<protein>
    <submittedName>
        <fullName evidence="1">HAD family hydrolase</fullName>
    </submittedName>
</protein>
<evidence type="ECO:0000313" key="2">
    <source>
        <dbReference type="Proteomes" id="UP000305401"/>
    </source>
</evidence>
<reference evidence="1" key="1">
    <citation type="submission" date="2019-04" db="EMBL/GenBank/DDBJ databases">
        <title>Microbes associate with the intestines of laboratory mice.</title>
        <authorList>
            <person name="Navarre W."/>
            <person name="Wong E."/>
            <person name="Huang K.C."/>
            <person name="Tropini C."/>
            <person name="Ng K."/>
            <person name="Yu B."/>
        </authorList>
    </citation>
    <scope>NUCLEOTIDE SEQUENCE</scope>
    <source>
        <strain evidence="1">NM86_A22</strain>
    </source>
</reference>
<accession>A0AC61S430</accession>
<keyword evidence="2" id="KW-1185">Reference proteome</keyword>
<organism evidence="1 2">
    <name type="scientific">Muribaculum caecicola</name>
    <dbReference type="NCBI Taxonomy" id="3038144"/>
    <lineage>
        <taxon>Bacteria</taxon>
        <taxon>Pseudomonadati</taxon>
        <taxon>Bacteroidota</taxon>
        <taxon>Bacteroidia</taxon>
        <taxon>Bacteroidales</taxon>
        <taxon>Muribaculaceae</taxon>
        <taxon>Muribaculum</taxon>
    </lineage>
</organism>
<comment type="caution">
    <text evidence="1">The sequence shown here is derived from an EMBL/GenBank/DDBJ whole genome shotgun (WGS) entry which is preliminary data.</text>
</comment>
<dbReference type="EMBL" id="SSTG01000132">
    <property type="protein sequence ID" value="THG45402.1"/>
    <property type="molecule type" value="Genomic_DNA"/>
</dbReference>
<feature type="non-terminal residue" evidence="1">
    <location>
        <position position="161"/>
    </location>
</feature>
<name>A0AC61S430_9BACT</name>
<dbReference type="Proteomes" id="UP000305401">
    <property type="component" value="Unassembled WGS sequence"/>
</dbReference>
<proteinExistence type="predicted"/>
<evidence type="ECO:0000313" key="1">
    <source>
        <dbReference type="EMBL" id="THG45402.1"/>
    </source>
</evidence>
<keyword evidence="1" id="KW-0378">Hydrolase</keyword>
<sequence length="161" mass="17846">MNARLVIFDFDGTLADTRNIILSTYTSTIEKLGLPTRTTAQLQATIGIPLQEGFENLYPSLGPSVTENCCATYRDIFNKNKHNYIPELFPGVTETLETLAKRGTIMTIASSRSHDSLIEFCKENGIDHYFSIILGADNVERAKPDPWPVTHTLSRLGIPAS</sequence>